<gene>
    <name evidence="5" type="ORF">E6K79_06060</name>
</gene>
<dbReference type="Gene3D" id="1.20.120.50">
    <property type="entry name" value="Hemerythrin-like"/>
    <property type="match status" value="1"/>
</dbReference>
<dbReference type="GO" id="GO:0046872">
    <property type="term" value="F:metal ion binding"/>
    <property type="evidence" value="ECO:0007669"/>
    <property type="project" value="UniProtKB-KW"/>
</dbReference>
<dbReference type="CDD" id="cd12107">
    <property type="entry name" value="Hemerythrin"/>
    <property type="match status" value="1"/>
</dbReference>
<comment type="caution">
    <text evidence="5">The sequence shown here is derived from an EMBL/GenBank/DDBJ whole genome shotgun (WGS) entry which is preliminary data.</text>
</comment>
<dbReference type="Pfam" id="PF01814">
    <property type="entry name" value="Hemerythrin"/>
    <property type="match status" value="1"/>
</dbReference>
<dbReference type="EMBL" id="VBOZ01000016">
    <property type="protein sequence ID" value="TMQ64907.1"/>
    <property type="molecule type" value="Genomic_DNA"/>
</dbReference>
<organism evidence="5 6">
    <name type="scientific">Eiseniibacteriota bacterium</name>
    <dbReference type="NCBI Taxonomy" id="2212470"/>
    <lineage>
        <taxon>Bacteria</taxon>
        <taxon>Candidatus Eiseniibacteriota</taxon>
    </lineage>
</organism>
<evidence type="ECO:0000256" key="2">
    <source>
        <dbReference type="ARBA" id="ARBA00022723"/>
    </source>
</evidence>
<dbReference type="InterPro" id="IPR012827">
    <property type="entry name" value="Hemerythrin_metal-bd"/>
</dbReference>
<dbReference type="AlphaFoldDB" id="A0A538TMR1"/>
<dbReference type="NCBIfam" id="TIGR02481">
    <property type="entry name" value="hemeryth_dom"/>
    <property type="match status" value="1"/>
</dbReference>
<keyword evidence="2" id="KW-0479">Metal-binding</keyword>
<dbReference type="Proteomes" id="UP000317691">
    <property type="component" value="Unassembled WGS sequence"/>
</dbReference>
<dbReference type="SUPFAM" id="SSF47188">
    <property type="entry name" value="Hemerythrin-like"/>
    <property type="match status" value="1"/>
</dbReference>
<evidence type="ECO:0000313" key="6">
    <source>
        <dbReference type="Proteomes" id="UP000317691"/>
    </source>
</evidence>
<evidence type="ECO:0000256" key="3">
    <source>
        <dbReference type="ARBA" id="ARBA00023004"/>
    </source>
</evidence>
<evidence type="ECO:0000313" key="5">
    <source>
        <dbReference type="EMBL" id="TMQ64907.1"/>
    </source>
</evidence>
<name>A0A538TMR1_UNCEI</name>
<evidence type="ECO:0000256" key="1">
    <source>
        <dbReference type="ARBA" id="ARBA00010587"/>
    </source>
</evidence>
<proteinExistence type="inferred from homology"/>
<dbReference type="InterPro" id="IPR035938">
    <property type="entry name" value="Hemerythrin-like_sf"/>
</dbReference>
<dbReference type="PANTHER" id="PTHR37164">
    <property type="entry name" value="BACTERIOHEMERYTHRIN"/>
    <property type="match status" value="1"/>
</dbReference>
<dbReference type="InterPro" id="IPR050669">
    <property type="entry name" value="Hemerythrin"/>
</dbReference>
<accession>A0A538TMR1</accession>
<evidence type="ECO:0000259" key="4">
    <source>
        <dbReference type="Pfam" id="PF01814"/>
    </source>
</evidence>
<feature type="domain" description="Hemerythrin-like" evidence="4">
    <location>
        <begin position="9"/>
        <end position="122"/>
    </location>
</feature>
<dbReference type="InterPro" id="IPR012312">
    <property type="entry name" value="Hemerythrin-like"/>
</dbReference>
<sequence>MKWSDQYATGIDHIDDQHKMIFKMAEDFRAALDEGAGEKVYGGMLESLELYVRTHFGFEERCMDKYSCPVAEGNKKAHARFVEVLSGFQQRYTASGFVRADARDLVDSVDKWLIDHICRIDVRLKEYVAES</sequence>
<protein>
    <submittedName>
        <fullName evidence="5">Bacteriohemerythrin</fullName>
    </submittedName>
</protein>
<dbReference type="PANTHER" id="PTHR37164:SF1">
    <property type="entry name" value="BACTERIOHEMERYTHRIN"/>
    <property type="match status" value="1"/>
</dbReference>
<comment type="similarity">
    <text evidence="1">Belongs to the hemerythrin family.</text>
</comment>
<keyword evidence="3" id="KW-0408">Iron</keyword>
<reference evidence="5 6" key="1">
    <citation type="journal article" date="2019" name="Nat. Microbiol.">
        <title>Mediterranean grassland soil C-N compound turnover is dependent on rainfall and depth, and is mediated by genomically divergent microorganisms.</title>
        <authorList>
            <person name="Diamond S."/>
            <person name="Andeer P.F."/>
            <person name="Li Z."/>
            <person name="Crits-Christoph A."/>
            <person name="Burstein D."/>
            <person name="Anantharaman K."/>
            <person name="Lane K.R."/>
            <person name="Thomas B.C."/>
            <person name="Pan C."/>
            <person name="Northen T.R."/>
            <person name="Banfield J.F."/>
        </authorList>
    </citation>
    <scope>NUCLEOTIDE SEQUENCE [LARGE SCALE GENOMIC DNA]</scope>
    <source>
        <strain evidence="5">WS_9</strain>
    </source>
</reference>
<dbReference type="NCBIfam" id="NF033749">
    <property type="entry name" value="bact_hemeryth"/>
    <property type="match status" value="1"/>
</dbReference>